<organism evidence="2 3">
    <name type="scientific">Diatrype stigma</name>
    <dbReference type="NCBI Taxonomy" id="117547"/>
    <lineage>
        <taxon>Eukaryota</taxon>
        <taxon>Fungi</taxon>
        <taxon>Dikarya</taxon>
        <taxon>Ascomycota</taxon>
        <taxon>Pezizomycotina</taxon>
        <taxon>Sordariomycetes</taxon>
        <taxon>Xylariomycetidae</taxon>
        <taxon>Xylariales</taxon>
        <taxon>Diatrypaceae</taxon>
        <taxon>Diatrype</taxon>
    </lineage>
</organism>
<dbReference type="Gene3D" id="3.20.20.80">
    <property type="entry name" value="Glycosidases"/>
    <property type="match status" value="1"/>
</dbReference>
<sequence length="391" mass="41817">MATTNVSETIAWTQAAVDRIGLDKIYSIQPGNEADLYQDNYAGEGGTYLGPPSYQGTQTNESYVGNYTKYVNAILDSVDGLPQEKFFTAFDVSAHQGDPVATTWTFDLETTFGLGIDERGAIKEVSHHYYQNFAGGADDLEAGLMTLSVTHANLDRHARRIGWLRANRPDLPFVLNEVGNSLQPTNSYAYQNRLGSALWQVDFYLYAMHLGVARIHYQQIMHAGYNLWLPVASAGLPAQVFANYYSQPFVADFLGDSASANTTVSKLDVGGGDAAPNLAAYAAFEAGAPKRLAIANLAYWNGTASSGTTRPAASVAITVPAGTSEVTVLRLSSPDGAGATADSITYGGSQWTYESQGKEVKGVRDDSEQIAVKDGVATVSVPASEAVLVHL</sequence>
<protein>
    <recommendedName>
        <fullName evidence="1">Beta-glucuronidase C-terminal domain-containing protein</fullName>
    </recommendedName>
</protein>
<dbReference type="InterPro" id="IPR017853">
    <property type="entry name" value="GH"/>
</dbReference>
<dbReference type="InterPro" id="IPR052974">
    <property type="entry name" value="GH79_Enzymes"/>
</dbReference>
<dbReference type="PANTHER" id="PTHR36183">
    <property type="entry name" value="BETA-GLUCURONIDASE"/>
    <property type="match status" value="1"/>
</dbReference>
<evidence type="ECO:0000259" key="1">
    <source>
        <dbReference type="Pfam" id="PF16862"/>
    </source>
</evidence>
<evidence type="ECO:0000313" key="2">
    <source>
        <dbReference type="EMBL" id="KAK7754998.1"/>
    </source>
</evidence>
<dbReference type="Proteomes" id="UP001320420">
    <property type="component" value="Unassembled WGS sequence"/>
</dbReference>
<dbReference type="InterPro" id="IPR031728">
    <property type="entry name" value="GlcAase_C"/>
</dbReference>
<dbReference type="SUPFAM" id="SSF51445">
    <property type="entry name" value="(Trans)glycosidases"/>
    <property type="match status" value="1"/>
</dbReference>
<feature type="domain" description="Beta-glucuronidase C-terminal" evidence="1">
    <location>
        <begin position="280"/>
        <end position="388"/>
    </location>
</feature>
<proteinExistence type="predicted"/>
<dbReference type="InterPro" id="IPR013780">
    <property type="entry name" value="Glyco_hydro_b"/>
</dbReference>
<gene>
    <name evidence="2" type="ORF">SLS62_003082</name>
</gene>
<keyword evidence="3" id="KW-1185">Reference proteome</keyword>
<dbReference type="Gene3D" id="2.60.40.1180">
    <property type="entry name" value="Golgi alpha-mannosidase II"/>
    <property type="match status" value="1"/>
</dbReference>
<dbReference type="PANTHER" id="PTHR36183:SF2">
    <property type="entry name" value="BETA-GLUCURONIDASE C-TERMINAL DOMAIN-CONTAINING PROTEIN"/>
    <property type="match status" value="1"/>
</dbReference>
<reference evidence="2 3" key="1">
    <citation type="submission" date="2024-02" db="EMBL/GenBank/DDBJ databases">
        <title>De novo assembly and annotation of 12 fungi associated with fruit tree decline syndrome in Ontario, Canada.</title>
        <authorList>
            <person name="Sulman M."/>
            <person name="Ellouze W."/>
            <person name="Ilyukhin E."/>
        </authorList>
    </citation>
    <scope>NUCLEOTIDE SEQUENCE [LARGE SCALE GENOMIC DNA]</scope>
    <source>
        <strain evidence="2 3">M11/M66-122</strain>
    </source>
</reference>
<dbReference type="AlphaFoldDB" id="A0AAN9YQ96"/>
<comment type="caution">
    <text evidence="2">The sequence shown here is derived from an EMBL/GenBank/DDBJ whole genome shotgun (WGS) entry which is preliminary data.</text>
</comment>
<dbReference type="Pfam" id="PF16862">
    <property type="entry name" value="Glyco_hydro_79C"/>
    <property type="match status" value="1"/>
</dbReference>
<name>A0AAN9YQ96_9PEZI</name>
<accession>A0AAN9YQ96</accession>
<dbReference type="EMBL" id="JAKJXP020000016">
    <property type="protein sequence ID" value="KAK7754998.1"/>
    <property type="molecule type" value="Genomic_DNA"/>
</dbReference>
<evidence type="ECO:0000313" key="3">
    <source>
        <dbReference type="Proteomes" id="UP001320420"/>
    </source>
</evidence>